<dbReference type="Proteomes" id="UP001162501">
    <property type="component" value="Chromosome 22"/>
</dbReference>
<reference evidence="1" key="1">
    <citation type="submission" date="2023-05" db="EMBL/GenBank/DDBJ databases">
        <authorList>
            <consortium name="ELIXIR-Norway"/>
        </authorList>
    </citation>
    <scope>NUCLEOTIDE SEQUENCE</scope>
</reference>
<protein>
    <submittedName>
        <fullName evidence="1">Uncharacterized protein</fullName>
    </submittedName>
</protein>
<sequence>MPACGSHFLPTAKWDKCPSQTVLNSATKEAPGPSWHKVEMQSLGILSSETSKAMSIFVVCVRKTSRVGALLLATFSSTDCISHSPQHRHSDKLPALLCVPGRPPPLESARFARGAQPGATPQLS</sequence>
<dbReference type="EMBL" id="OX596106">
    <property type="protein sequence ID" value="CAN0168072.1"/>
    <property type="molecule type" value="Genomic_DNA"/>
</dbReference>
<evidence type="ECO:0000313" key="2">
    <source>
        <dbReference type="Proteomes" id="UP001162501"/>
    </source>
</evidence>
<evidence type="ECO:0000313" key="1">
    <source>
        <dbReference type="EMBL" id="CAN0168072.1"/>
    </source>
</evidence>
<accession>A0AC59Z2D4</accession>
<reference evidence="1" key="2">
    <citation type="submission" date="2025-03" db="EMBL/GenBank/DDBJ databases">
        <authorList>
            <consortium name="ELIXIR-Norway"/>
            <consortium name="Elixir Norway"/>
        </authorList>
    </citation>
    <scope>NUCLEOTIDE SEQUENCE</scope>
</reference>
<organism evidence="1 2">
    <name type="scientific">Rangifer tarandus platyrhynchus</name>
    <name type="common">Svalbard reindeer</name>
    <dbReference type="NCBI Taxonomy" id="3082113"/>
    <lineage>
        <taxon>Eukaryota</taxon>
        <taxon>Metazoa</taxon>
        <taxon>Chordata</taxon>
        <taxon>Craniata</taxon>
        <taxon>Vertebrata</taxon>
        <taxon>Euteleostomi</taxon>
        <taxon>Mammalia</taxon>
        <taxon>Eutheria</taxon>
        <taxon>Laurasiatheria</taxon>
        <taxon>Artiodactyla</taxon>
        <taxon>Ruminantia</taxon>
        <taxon>Pecora</taxon>
        <taxon>Cervidae</taxon>
        <taxon>Odocoileinae</taxon>
        <taxon>Rangifer</taxon>
    </lineage>
</organism>
<gene>
    <name evidence="1" type="ORF">MRATA1EN22A_LOCUS13068</name>
</gene>
<name>A0AC59Z2D4_RANTA</name>
<proteinExistence type="predicted"/>